<reference evidence="2" key="1">
    <citation type="submission" date="2021-12" db="EMBL/GenBank/DDBJ databases">
        <title>Prjna785345.</title>
        <authorList>
            <person name="Rujirawat T."/>
            <person name="Krajaejun T."/>
        </authorList>
    </citation>
    <scope>NUCLEOTIDE SEQUENCE</scope>
    <source>
        <strain evidence="2">Pi057C3</strain>
    </source>
</reference>
<evidence type="ECO:0000313" key="3">
    <source>
        <dbReference type="Proteomes" id="UP001209570"/>
    </source>
</evidence>
<dbReference type="EMBL" id="JAKCXM010000329">
    <property type="protein sequence ID" value="KAJ0395704.1"/>
    <property type="molecule type" value="Genomic_DNA"/>
</dbReference>
<name>A0AAD5LXI7_PYTIN</name>
<accession>A0AAD5LXI7</accession>
<sequence length="216" mass="22618">MKLVQAVAITLASFCALSANAAECGSSDSQQLVTFTATDEFLTACGDVMSKPNPSPAQVCQDPKCPKYMQANLDKLPNCSQKGVNLRDGWSLILKQCDNKSATSPGGAAGASKGSRTCGLSDKLEISNNNDLIAACKSVLSQENPKPETFCKDSKCVKYMSGNIDKLPDCSSNGINLRDGWTMLVKQCDATSSSTSVVVSAAAALAPVAVMLMNFA</sequence>
<comment type="caution">
    <text evidence="2">The sequence shown here is derived from an EMBL/GenBank/DDBJ whole genome shotgun (WGS) entry which is preliminary data.</text>
</comment>
<keyword evidence="1" id="KW-0732">Signal</keyword>
<dbReference type="Proteomes" id="UP001209570">
    <property type="component" value="Unassembled WGS sequence"/>
</dbReference>
<gene>
    <name evidence="2" type="ORF">P43SY_005134</name>
</gene>
<proteinExistence type="predicted"/>
<feature type="chain" id="PRO_5042057851" description="Elicitin-like protein" evidence="1">
    <location>
        <begin position="22"/>
        <end position="216"/>
    </location>
</feature>
<feature type="signal peptide" evidence="1">
    <location>
        <begin position="1"/>
        <end position="21"/>
    </location>
</feature>
<evidence type="ECO:0000313" key="2">
    <source>
        <dbReference type="EMBL" id="KAJ0395704.1"/>
    </source>
</evidence>
<organism evidence="2 3">
    <name type="scientific">Pythium insidiosum</name>
    <name type="common">Pythiosis disease agent</name>
    <dbReference type="NCBI Taxonomy" id="114742"/>
    <lineage>
        <taxon>Eukaryota</taxon>
        <taxon>Sar</taxon>
        <taxon>Stramenopiles</taxon>
        <taxon>Oomycota</taxon>
        <taxon>Peronosporomycetes</taxon>
        <taxon>Pythiales</taxon>
        <taxon>Pythiaceae</taxon>
        <taxon>Pythium</taxon>
    </lineage>
</organism>
<evidence type="ECO:0008006" key="4">
    <source>
        <dbReference type="Google" id="ProtNLM"/>
    </source>
</evidence>
<protein>
    <recommendedName>
        <fullName evidence="4">Elicitin-like protein</fullName>
    </recommendedName>
</protein>
<evidence type="ECO:0000256" key="1">
    <source>
        <dbReference type="SAM" id="SignalP"/>
    </source>
</evidence>
<dbReference type="AlphaFoldDB" id="A0AAD5LXI7"/>
<keyword evidence="3" id="KW-1185">Reference proteome</keyword>